<dbReference type="PANTHER" id="PTHR46268:SF6">
    <property type="entry name" value="UNIVERSAL STRESS PROTEIN UP12"/>
    <property type="match status" value="1"/>
</dbReference>
<dbReference type="RefSeq" id="WP_074699321.1">
    <property type="nucleotide sequence ID" value="NZ_CP018863.1"/>
</dbReference>
<comment type="similarity">
    <text evidence="1">Belongs to the universal stress protein A family.</text>
</comment>
<proteinExistence type="inferred from homology"/>
<dbReference type="Pfam" id="PF00582">
    <property type="entry name" value="Usp"/>
    <property type="match status" value="1"/>
</dbReference>
<dbReference type="AlphaFoldDB" id="A0A1H1A7T0"/>
<dbReference type="OrthoDB" id="5419113at2"/>
<keyword evidence="4" id="KW-1185">Reference proteome</keyword>
<dbReference type="STRING" id="37928.SAMN04489742_0797"/>
<dbReference type="InterPro" id="IPR006015">
    <property type="entry name" value="Universal_stress_UspA"/>
</dbReference>
<dbReference type="CDD" id="cd00293">
    <property type="entry name" value="USP-like"/>
    <property type="match status" value="1"/>
</dbReference>
<dbReference type="InterPro" id="IPR006016">
    <property type="entry name" value="UspA"/>
</dbReference>
<dbReference type="PRINTS" id="PR01438">
    <property type="entry name" value="UNVRSLSTRESS"/>
</dbReference>
<evidence type="ECO:0000256" key="1">
    <source>
        <dbReference type="ARBA" id="ARBA00008791"/>
    </source>
</evidence>
<reference evidence="3 4" key="1">
    <citation type="submission" date="2016-10" db="EMBL/GenBank/DDBJ databases">
        <authorList>
            <person name="de Groot N.N."/>
        </authorList>
    </citation>
    <scope>NUCLEOTIDE SEQUENCE [LARGE SCALE GENOMIC DNA]</scope>
    <source>
        <strain evidence="3 4">DSM 20117</strain>
    </source>
</reference>
<protein>
    <submittedName>
        <fullName evidence="3">Nucleotide-binding universal stress protein, UspA family</fullName>
    </submittedName>
</protein>
<organism evidence="3 4">
    <name type="scientific">Crystallibacter crystallopoietes</name>
    <dbReference type="NCBI Taxonomy" id="37928"/>
    <lineage>
        <taxon>Bacteria</taxon>
        <taxon>Bacillati</taxon>
        <taxon>Actinomycetota</taxon>
        <taxon>Actinomycetes</taxon>
        <taxon>Micrococcales</taxon>
        <taxon>Micrococcaceae</taxon>
        <taxon>Crystallibacter</taxon>
    </lineage>
</organism>
<evidence type="ECO:0000259" key="2">
    <source>
        <dbReference type="Pfam" id="PF00582"/>
    </source>
</evidence>
<sequence length="129" mass="13869">MTILVGRSRSREGTAAFTAAVAEARLRGQDLVVFDLDRTVHDEEVVSGSQLDFPTEVEGVSVSYRLPNERSRDAVGDLLDTAEAMDPSLIIIGIRHRSSVGKFLLGSSAQQILLQANAPVLAVKAEYSA</sequence>
<dbReference type="PANTHER" id="PTHR46268">
    <property type="entry name" value="STRESS RESPONSE PROTEIN NHAX"/>
    <property type="match status" value="1"/>
</dbReference>
<name>A0A1H1A7T0_9MICC</name>
<dbReference type="Gene3D" id="3.40.50.620">
    <property type="entry name" value="HUPs"/>
    <property type="match status" value="1"/>
</dbReference>
<dbReference type="Proteomes" id="UP000181917">
    <property type="component" value="Unassembled WGS sequence"/>
</dbReference>
<dbReference type="InterPro" id="IPR014729">
    <property type="entry name" value="Rossmann-like_a/b/a_fold"/>
</dbReference>
<accession>A0A1H1A7T0</accession>
<feature type="domain" description="UspA" evidence="2">
    <location>
        <begin position="71"/>
        <end position="124"/>
    </location>
</feature>
<dbReference type="SUPFAM" id="SSF52402">
    <property type="entry name" value="Adenine nucleotide alpha hydrolases-like"/>
    <property type="match status" value="1"/>
</dbReference>
<evidence type="ECO:0000313" key="3">
    <source>
        <dbReference type="EMBL" id="SDQ35717.1"/>
    </source>
</evidence>
<evidence type="ECO:0000313" key="4">
    <source>
        <dbReference type="Proteomes" id="UP000181917"/>
    </source>
</evidence>
<dbReference type="KEGG" id="acry:AC20117_13340"/>
<dbReference type="EMBL" id="FNKH01000002">
    <property type="protein sequence ID" value="SDQ35717.1"/>
    <property type="molecule type" value="Genomic_DNA"/>
</dbReference>
<gene>
    <name evidence="3" type="ORF">SAMN04489742_0797</name>
</gene>